<name>D2ZT20_NEIM2</name>
<evidence type="ECO:0000313" key="1">
    <source>
        <dbReference type="EMBL" id="EFC89953.1"/>
    </source>
</evidence>
<sequence length="66" mass="7357">MSRILPDYSGKTLLVRRHQTPSLIIDDTSKSKPVCARSGFQFGCADLTIILLIISNGKAIVFWICF</sequence>
<evidence type="ECO:0000313" key="2">
    <source>
        <dbReference type="Proteomes" id="UP000003344"/>
    </source>
</evidence>
<dbReference type="Proteomes" id="UP000003344">
    <property type="component" value="Unassembled WGS sequence"/>
</dbReference>
<accession>D2ZT20</accession>
<reference evidence="1 2" key="1">
    <citation type="submission" date="2009-10" db="EMBL/GenBank/DDBJ databases">
        <authorList>
            <person name="Weinstock G."/>
            <person name="Sodergren E."/>
            <person name="Clifton S."/>
            <person name="Fulton L."/>
            <person name="Fulton B."/>
            <person name="Courtney L."/>
            <person name="Fronick C."/>
            <person name="Harrison M."/>
            <person name="Strong C."/>
            <person name="Farmer C."/>
            <person name="Delahaunty K."/>
            <person name="Markovic C."/>
            <person name="Hall O."/>
            <person name="Minx P."/>
            <person name="Tomlinson C."/>
            <person name="Mitreva M."/>
            <person name="Nelson J."/>
            <person name="Hou S."/>
            <person name="Wollam A."/>
            <person name="Pepin K.H."/>
            <person name="Johnson M."/>
            <person name="Bhonagiri V."/>
            <person name="Nash W.E."/>
            <person name="Warren W."/>
            <person name="Chinwalla A."/>
            <person name="Mardis E.R."/>
            <person name="Wilson R.K."/>
        </authorList>
    </citation>
    <scope>NUCLEOTIDE SEQUENCE [LARGE SCALE GENOMIC DNA]</scope>
    <source>
        <strain evidence="2">ATCC 25996 / DSM 4631 / NCTC 10774 / M26</strain>
    </source>
</reference>
<proteinExistence type="predicted"/>
<organism evidence="1 2">
    <name type="scientific">Neisseria mucosa (strain ATCC 25996 / DSM 4631 / NCTC 10774 / M26)</name>
    <dbReference type="NCBI Taxonomy" id="546266"/>
    <lineage>
        <taxon>Bacteria</taxon>
        <taxon>Pseudomonadati</taxon>
        <taxon>Pseudomonadota</taxon>
        <taxon>Betaproteobacteria</taxon>
        <taxon>Neisseriales</taxon>
        <taxon>Neisseriaceae</taxon>
        <taxon>Neisseria</taxon>
    </lineage>
</organism>
<comment type="caution">
    <text evidence="1">The sequence shown here is derived from an EMBL/GenBank/DDBJ whole genome shotgun (WGS) entry which is preliminary data.</text>
</comment>
<dbReference type="AlphaFoldDB" id="D2ZT20"/>
<gene>
    <name evidence="1" type="ORF">NEIMUCOT_03753</name>
</gene>
<dbReference type="EMBL" id="ACDX02000001">
    <property type="protein sequence ID" value="EFC89953.1"/>
    <property type="molecule type" value="Genomic_DNA"/>
</dbReference>
<protein>
    <submittedName>
        <fullName evidence="1">Uncharacterized protein</fullName>
    </submittedName>
</protein>
<dbReference type="STRING" id="546266.NEIMUCOT_03753"/>